<evidence type="ECO:0000259" key="3">
    <source>
        <dbReference type="PROSITE" id="PS50937"/>
    </source>
</evidence>
<accession>A0ABS8EH81</accession>
<dbReference type="SMART" id="SM00422">
    <property type="entry name" value="HTH_MERR"/>
    <property type="match status" value="1"/>
</dbReference>
<gene>
    <name evidence="4" type="ORF">K7B10_37870</name>
</gene>
<feature type="domain" description="HTH merR-type" evidence="3">
    <location>
        <begin position="9"/>
        <end position="76"/>
    </location>
</feature>
<dbReference type="Gene3D" id="3.40.50.280">
    <property type="entry name" value="Cobalamin-binding domain"/>
    <property type="match status" value="1"/>
</dbReference>
<dbReference type="EMBL" id="JAINUL010000001">
    <property type="protein sequence ID" value="MCC0100443.1"/>
    <property type="molecule type" value="Genomic_DNA"/>
</dbReference>
<dbReference type="PROSITE" id="PS50937">
    <property type="entry name" value="HTH_MERR_2"/>
    <property type="match status" value="1"/>
</dbReference>
<sequence>MTESSLGVTTGAVARRLGVSPTTVRSWEQRYGIGPAVREGGRHRRWMPGDVAMLEEMCRLTSSGIPPAEAARAAATLRREPGPDVSVQPPPPAAQEAVVPPGGPQQRQGGPGSGLPLGEVRQECRGLARAAVRLDSLAMETLLQQTMQAHGLLIAWEEVMVPTLHAVGRKWESTDDRYVEVEHLLSWHVSTVLRRAAVTAPLVSAHVAPVVLACLPGEQHTLPLEALAAGLAERGLPTRMFGAAVPAEALRAAVGRSGPKAVVLWSQSRSTADNTLARQVASTAFGLKGARTTPLVLLAGPGWSVRAATAGMRRPLGLREALDAISALYAEPDAVVAAGESPPLMRRRVPGGRGPGGVGQK</sequence>
<dbReference type="Pfam" id="PF02607">
    <property type="entry name" value="B12-binding_2"/>
    <property type="match status" value="1"/>
</dbReference>
<evidence type="ECO:0000313" key="5">
    <source>
        <dbReference type="Proteomes" id="UP001520654"/>
    </source>
</evidence>
<name>A0ABS8EH81_9ACTN</name>
<feature type="region of interest" description="Disordered" evidence="2">
    <location>
        <begin position="69"/>
        <end position="118"/>
    </location>
</feature>
<keyword evidence="1" id="KW-0238">DNA-binding</keyword>
<dbReference type="InterPro" id="IPR003759">
    <property type="entry name" value="Cbl-bd_cap"/>
</dbReference>
<feature type="compositionally biased region" description="Low complexity" evidence="2">
    <location>
        <begin position="94"/>
        <end position="108"/>
    </location>
</feature>
<dbReference type="PANTHER" id="PTHR30204">
    <property type="entry name" value="REDOX-CYCLING DRUG-SENSING TRANSCRIPTIONAL ACTIVATOR SOXR"/>
    <property type="match status" value="1"/>
</dbReference>
<dbReference type="Proteomes" id="UP001520654">
    <property type="component" value="Unassembled WGS sequence"/>
</dbReference>
<reference evidence="4 5" key="1">
    <citation type="submission" date="2021-08" db="EMBL/GenBank/DDBJ databases">
        <title>Genomic Architecture of Streptomyces flavotricini NGL1 and Streptomyces erythrochromogenes HMS4 With Differential Plant Beneficial attributes and laccase production capabilities.</title>
        <authorList>
            <person name="Salwan R."/>
            <person name="Kaur R."/>
            <person name="Sharma V."/>
        </authorList>
    </citation>
    <scope>NUCLEOTIDE SEQUENCE [LARGE SCALE GENOMIC DNA]</scope>
    <source>
        <strain evidence="4 5">NGL1</strain>
    </source>
</reference>
<comment type="caution">
    <text evidence="4">The sequence shown here is derived from an EMBL/GenBank/DDBJ whole genome shotgun (WGS) entry which is preliminary data.</text>
</comment>
<evidence type="ECO:0000313" key="4">
    <source>
        <dbReference type="EMBL" id="MCC0100443.1"/>
    </source>
</evidence>
<dbReference type="Gene3D" id="1.10.1660.10">
    <property type="match status" value="1"/>
</dbReference>
<dbReference type="Gene3D" id="1.10.1240.10">
    <property type="entry name" value="Methionine synthase domain"/>
    <property type="match status" value="1"/>
</dbReference>
<evidence type="ECO:0000256" key="2">
    <source>
        <dbReference type="SAM" id="MobiDB-lite"/>
    </source>
</evidence>
<protein>
    <submittedName>
        <fullName evidence="4">Cobalamin B12-binding domain-containing protein</fullName>
    </submittedName>
</protein>
<dbReference type="SUPFAM" id="SSF46955">
    <property type="entry name" value="Putative DNA-binding domain"/>
    <property type="match status" value="1"/>
</dbReference>
<evidence type="ECO:0000256" key="1">
    <source>
        <dbReference type="ARBA" id="ARBA00023125"/>
    </source>
</evidence>
<dbReference type="PANTHER" id="PTHR30204:SF97">
    <property type="entry name" value="MERR FAMILY REGULATORY PROTEIN"/>
    <property type="match status" value="1"/>
</dbReference>
<dbReference type="InterPro" id="IPR009061">
    <property type="entry name" value="DNA-bd_dom_put_sf"/>
</dbReference>
<organism evidence="4 5">
    <name type="scientific">Streptomyces flavotricini</name>
    <dbReference type="NCBI Taxonomy" id="66888"/>
    <lineage>
        <taxon>Bacteria</taxon>
        <taxon>Bacillati</taxon>
        <taxon>Actinomycetota</taxon>
        <taxon>Actinomycetes</taxon>
        <taxon>Kitasatosporales</taxon>
        <taxon>Streptomycetaceae</taxon>
        <taxon>Streptomyces</taxon>
    </lineage>
</organism>
<dbReference type="InterPro" id="IPR047057">
    <property type="entry name" value="MerR_fam"/>
</dbReference>
<dbReference type="InterPro" id="IPR000551">
    <property type="entry name" value="MerR-type_HTH_dom"/>
</dbReference>
<dbReference type="InterPro" id="IPR036594">
    <property type="entry name" value="Meth_synthase_dom"/>
</dbReference>
<dbReference type="Pfam" id="PF13411">
    <property type="entry name" value="MerR_1"/>
    <property type="match status" value="1"/>
</dbReference>
<proteinExistence type="predicted"/>
<keyword evidence="5" id="KW-1185">Reference proteome</keyword>